<keyword evidence="1" id="KW-0472">Membrane</keyword>
<keyword evidence="1" id="KW-0812">Transmembrane</keyword>
<reference evidence="3" key="1">
    <citation type="journal article" date="2014" name="Front. Microbiol.">
        <title>High frequency of phylogenetically diverse reductive dehalogenase-homologous genes in deep subseafloor sedimentary metagenomes.</title>
        <authorList>
            <person name="Kawai M."/>
            <person name="Futagami T."/>
            <person name="Toyoda A."/>
            <person name="Takaki Y."/>
            <person name="Nishi S."/>
            <person name="Hori S."/>
            <person name="Arai W."/>
            <person name="Tsubouchi T."/>
            <person name="Morono Y."/>
            <person name="Uchiyama I."/>
            <person name="Ito T."/>
            <person name="Fujiyama A."/>
            <person name="Inagaki F."/>
            <person name="Takami H."/>
        </authorList>
    </citation>
    <scope>NUCLEOTIDE SEQUENCE</scope>
    <source>
        <strain evidence="3">Expedition CK06-06</strain>
    </source>
</reference>
<feature type="domain" description="DUF4143" evidence="2">
    <location>
        <begin position="38"/>
        <end position="95"/>
    </location>
</feature>
<dbReference type="InterPro" id="IPR025420">
    <property type="entry name" value="DUF4143"/>
</dbReference>
<evidence type="ECO:0000313" key="3">
    <source>
        <dbReference type="EMBL" id="GAG69674.1"/>
    </source>
</evidence>
<evidence type="ECO:0000256" key="1">
    <source>
        <dbReference type="SAM" id="Phobius"/>
    </source>
</evidence>
<gene>
    <name evidence="3" type="ORF">S01H4_10982</name>
</gene>
<accession>X0ZJV2</accession>
<sequence length="112" mass="12711">MVNNKKTIDKTTKVIRWTARILGSISGAFWVLALTLSTIMESKLEVKRKTVQGYTEVLYDLLMAYSLPVFTKRAKRAVVQHPKFYFFDAGVFRTIRPSGPLDRTGEIDGPTL</sequence>
<dbReference type="Pfam" id="PF13635">
    <property type="entry name" value="DUF4143"/>
    <property type="match status" value="1"/>
</dbReference>
<feature type="transmembrane region" description="Helical" evidence="1">
    <location>
        <begin position="21"/>
        <end position="40"/>
    </location>
</feature>
<dbReference type="AlphaFoldDB" id="X0ZJV2"/>
<keyword evidence="1" id="KW-1133">Transmembrane helix</keyword>
<proteinExistence type="predicted"/>
<protein>
    <recommendedName>
        <fullName evidence="2">DUF4143 domain-containing protein</fullName>
    </recommendedName>
</protein>
<feature type="non-terminal residue" evidence="3">
    <location>
        <position position="112"/>
    </location>
</feature>
<comment type="caution">
    <text evidence="3">The sequence shown here is derived from an EMBL/GenBank/DDBJ whole genome shotgun (WGS) entry which is preliminary data.</text>
</comment>
<organism evidence="3">
    <name type="scientific">marine sediment metagenome</name>
    <dbReference type="NCBI Taxonomy" id="412755"/>
    <lineage>
        <taxon>unclassified sequences</taxon>
        <taxon>metagenomes</taxon>
        <taxon>ecological metagenomes</taxon>
    </lineage>
</organism>
<name>X0ZJV2_9ZZZZ</name>
<dbReference type="EMBL" id="BART01004336">
    <property type="protein sequence ID" value="GAG69674.1"/>
    <property type="molecule type" value="Genomic_DNA"/>
</dbReference>
<evidence type="ECO:0000259" key="2">
    <source>
        <dbReference type="Pfam" id="PF13635"/>
    </source>
</evidence>